<reference evidence="6" key="1">
    <citation type="journal article" date="2021" name="PeerJ">
        <title>Extensive microbial diversity within the chicken gut microbiome revealed by metagenomics and culture.</title>
        <authorList>
            <person name="Gilroy R."/>
            <person name="Ravi A."/>
            <person name="Getino M."/>
            <person name="Pursley I."/>
            <person name="Horton D.L."/>
            <person name="Alikhan N.F."/>
            <person name="Baker D."/>
            <person name="Gharbi K."/>
            <person name="Hall N."/>
            <person name="Watson M."/>
            <person name="Adriaenssens E.M."/>
            <person name="Foster-Nyarko E."/>
            <person name="Jarju S."/>
            <person name="Secka A."/>
            <person name="Antonio M."/>
            <person name="Oren A."/>
            <person name="Chaudhuri R.R."/>
            <person name="La Ragione R."/>
            <person name="Hildebrand F."/>
            <person name="Pallen M.J."/>
        </authorList>
    </citation>
    <scope>NUCLEOTIDE SEQUENCE</scope>
    <source>
        <strain evidence="6">CHK192-19661</strain>
    </source>
</reference>
<proteinExistence type="inferred from homology"/>
<dbReference type="InterPro" id="IPR024688">
    <property type="entry name" value="Mac_dom"/>
</dbReference>
<comment type="caution">
    <text evidence="6">The sequence shown here is derived from an EMBL/GenBank/DDBJ whole genome shotgun (WGS) entry which is preliminary data.</text>
</comment>
<name>A0A9D2D642_9FIRM</name>
<dbReference type="EMBL" id="DXCF01000012">
    <property type="protein sequence ID" value="HIZ09308.1"/>
    <property type="molecule type" value="Genomic_DNA"/>
</dbReference>
<dbReference type="GO" id="GO:0016407">
    <property type="term" value="F:acetyltransferase activity"/>
    <property type="evidence" value="ECO:0007669"/>
    <property type="project" value="InterPro"/>
</dbReference>
<keyword evidence="4" id="KW-0012">Acyltransferase</keyword>
<dbReference type="Pfam" id="PF00132">
    <property type="entry name" value="Hexapep"/>
    <property type="match status" value="1"/>
</dbReference>
<dbReference type="FunFam" id="2.160.10.10:FF:000025">
    <property type="entry name" value="Hexapeptide-repeat containing-acetyltransferase"/>
    <property type="match status" value="1"/>
</dbReference>
<gene>
    <name evidence="6" type="ORF">H9726_02350</name>
</gene>
<dbReference type="PANTHER" id="PTHR23416:SF23">
    <property type="entry name" value="ACETYLTRANSFERASE C18B11.09C-RELATED"/>
    <property type="match status" value="1"/>
</dbReference>
<reference evidence="6" key="2">
    <citation type="submission" date="2021-04" db="EMBL/GenBank/DDBJ databases">
        <authorList>
            <person name="Gilroy R."/>
        </authorList>
    </citation>
    <scope>NUCLEOTIDE SEQUENCE</scope>
    <source>
        <strain evidence="6">CHK192-19661</strain>
    </source>
</reference>
<dbReference type="AlphaFoldDB" id="A0A9D2D642"/>
<evidence type="ECO:0000256" key="1">
    <source>
        <dbReference type="ARBA" id="ARBA00007274"/>
    </source>
</evidence>
<dbReference type="Pfam" id="PF14602">
    <property type="entry name" value="Hexapep_2"/>
    <property type="match status" value="1"/>
</dbReference>
<organism evidence="6 7">
    <name type="scientific">Candidatus Borkfalkia avicola</name>
    <dbReference type="NCBI Taxonomy" id="2838503"/>
    <lineage>
        <taxon>Bacteria</taxon>
        <taxon>Bacillati</taxon>
        <taxon>Bacillota</taxon>
        <taxon>Clostridia</taxon>
        <taxon>Christensenellales</taxon>
        <taxon>Christensenellaceae</taxon>
        <taxon>Candidatus Borkfalkia</taxon>
    </lineage>
</organism>
<dbReference type="GO" id="GO:0005829">
    <property type="term" value="C:cytosol"/>
    <property type="evidence" value="ECO:0007669"/>
    <property type="project" value="TreeGrafter"/>
</dbReference>
<keyword evidence="3" id="KW-0677">Repeat</keyword>
<dbReference type="PROSITE" id="PS00101">
    <property type="entry name" value="HEXAPEP_TRANSFERASES"/>
    <property type="match status" value="1"/>
</dbReference>
<comment type="similarity">
    <text evidence="1">Belongs to the transferase hexapeptide repeat family.</text>
</comment>
<dbReference type="InterPro" id="IPR011004">
    <property type="entry name" value="Trimer_LpxA-like_sf"/>
</dbReference>
<dbReference type="SUPFAM" id="SSF51161">
    <property type="entry name" value="Trimeric LpxA-like enzymes"/>
    <property type="match status" value="1"/>
</dbReference>
<protein>
    <submittedName>
        <fullName evidence="6">Sugar O-acetyltransferase</fullName>
    </submittedName>
</protein>
<dbReference type="PANTHER" id="PTHR23416">
    <property type="entry name" value="SIALIC ACID SYNTHASE-RELATED"/>
    <property type="match status" value="1"/>
</dbReference>
<dbReference type="InterPro" id="IPR051159">
    <property type="entry name" value="Hexapeptide_acetyltransf"/>
</dbReference>
<evidence type="ECO:0000313" key="6">
    <source>
        <dbReference type="EMBL" id="HIZ09308.1"/>
    </source>
</evidence>
<dbReference type="SMART" id="SM01266">
    <property type="entry name" value="Mac"/>
    <property type="match status" value="1"/>
</dbReference>
<evidence type="ECO:0000259" key="5">
    <source>
        <dbReference type="SMART" id="SM01266"/>
    </source>
</evidence>
<evidence type="ECO:0000256" key="3">
    <source>
        <dbReference type="ARBA" id="ARBA00022737"/>
    </source>
</evidence>
<dbReference type="InterPro" id="IPR018357">
    <property type="entry name" value="Hexapep_transf_CS"/>
</dbReference>
<dbReference type="Proteomes" id="UP000824025">
    <property type="component" value="Unassembled WGS sequence"/>
</dbReference>
<dbReference type="CDD" id="cd03357">
    <property type="entry name" value="LbH_MAT_GAT"/>
    <property type="match status" value="1"/>
</dbReference>
<accession>A0A9D2D642</accession>
<dbReference type="Pfam" id="PF12464">
    <property type="entry name" value="Mac"/>
    <property type="match status" value="1"/>
</dbReference>
<evidence type="ECO:0000256" key="2">
    <source>
        <dbReference type="ARBA" id="ARBA00022679"/>
    </source>
</evidence>
<sequence>MTVHHDKMAYGRLASLKEDASLDKLGEMADKLNAPRSEREKMLSGELYNVADAELTQLRRCARKLFFSFNNTGEEETEKRDELLRALFGKCGKFVKCEPPVRFDYGFNTEVGDFFFANYNFTVLDCAPVKIGDQCFIGPNVTLATPVHPLLACDRNQRFDKDGSPVEYEYAKPITIEDNVWLASGVTVCGGVTIGHDTVIGAGSVVTRSIPAGVFAAGNPCRVIRPLTEKDKMRLPEE</sequence>
<dbReference type="GO" id="GO:0008374">
    <property type="term" value="F:O-acyltransferase activity"/>
    <property type="evidence" value="ECO:0007669"/>
    <property type="project" value="TreeGrafter"/>
</dbReference>
<dbReference type="Gene3D" id="2.160.10.10">
    <property type="entry name" value="Hexapeptide repeat proteins"/>
    <property type="match status" value="1"/>
</dbReference>
<dbReference type="InterPro" id="IPR001451">
    <property type="entry name" value="Hexapep"/>
</dbReference>
<feature type="domain" description="Maltose/galactoside acetyltransferase" evidence="5">
    <location>
        <begin position="39"/>
        <end position="93"/>
    </location>
</feature>
<evidence type="ECO:0000256" key="4">
    <source>
        <dbReference type="ARBA" id="ARBA00023315"/>
    </source>
</evidence>
<evidence type="ECO:0000313" key="7">
    <source>
        <dbReference type="Proteomes" id="UP000824025"/>
    </source>
</evidence>
<keyword evidence="2" id="KW-0808">Transferase</keyword>